<gene>
    <name evidence="1" type="primary">yheD_1</name>
    <name evidence="1" type="ORF">J27TS8_28170</name>
</gene>
<sequence length="397" mass="45970">MIVYYDARTESWFHTFQHQKFTLGVEEIPLLFRPTPSPSSIPFSVQTHQLNLGPLVGILAGRKGKESVVGNGSLFKKLQKSIEEHSGIALIFTLEDIKKNGIRGHIYIPEKEGWLKIYSPFPHIVYNRLPFRALEQSDQYQSAIRLFQEKKVCFFNPSFIDKYQLYTILKREPLLTSFLPETILIDEKSQLMDFLKKHTQIYVKPANSAKGKGIFKLGKDNEDSITVTGYSHQQTYPHYDTFWSKYKEIFFSQPHIAQAEVTPLLYKGNRFDFRILAHFNGQSYQVTGVGVRQSGQQNLTTHVLNGGKIIEFDEVKRAEDEFFIEEIVNRCGQILSDELGFFGEFSIDVGLTEKGEYVIYEVNSKPMSFDEEHIEKNRIDSLIVLFQQFFKKQLFTL</sequence>
<organism evidence="1 2">
    <name type="scientific">Robertmurraya siralis</name>
    <dbReference type="NCBI Taxonomy" id="77777"/>
    <lineage>
        <taxon>Bacteria</taxon>
        <taxon>Bacillati</taxon>
        <taxon>Bacillota</taxon>
        <taxon>Bacilli</taxon>
        <taxon>Bacillales</taxon>
        <taxon>Bacillaceae</taxon>
        <taxon>Robertmurraya</taxon>
    </lineage>
</organism>
<dbReference type="EMBL" id="BORC01000004">
    <property type="protein sequence ID" value="GIN62824.1"/>
    <property type="molecule type" value="Genomic_DNA"/>
</dbReference>
<dbReference type="InterPro" id="IPR013815">
    <property type="entry name" value="ATP_grasp_subdomain_1"/>
</dbReference>
<dbReference type="Proteomes" id="UP000682111">
    <property type="component" value="Unassembled WGS sequence"/>
</dbReference>
<dbReference type="AlphaFoldDB" id="A0A920BUC1"/>
<proteinExistence type="predicted"/>
<protein>
    <submittedName>
        <fullName evidence="1">Endospore coat-associated protein YheD</fullName>
    </submittedName>
</protein>
<reference evidence="1" key="1">
    <citation type="submission" date="2021-03" db="EMBL/GenBank/DDBJ databases">
        <title>Antimicrobial resistance genes in bacteria isolated from Japanese honey, and their potential for conferring macrolide and lincosamide resistance in the American foulbrood pathogen Paenibacillus larvae.</title>
        <authorList>
            <person name="Okamoto M."/>
            <person name="Kumagai M."/>
            <person name="Kanamori H."/>
            <person name="Takamatsu D."/>
        </authorList>
    </citation>
    <scope>NUCLEOTIDE SEQUENCE</scope>
    <source>
        <strain evidence="1">J27TS8</strain>
    </source>
</reference>
<name>A0A920BUC1_9BACI</name>
<comment type="caution">
    <text evidence="1">The sequence shown here is derived from an EMBL/GenBank/DDBJ whole genome shotgun (WGS) entry which is preliminary data.</text>
</comment>
<dbReference type="OrthoDB" id="7869153at2"/>
<evidence type="ECO:0000313" key="2">
    <source>
        <dbReference type="Proteomes" id="UP000682111"/>
    </source>
</evidence>
<keyword evidence="2" id="KW-1185">Reference proteome</keyword>
<dbReference type="InterPro" id="IPR026838">
    <property type="entry name" value="YheC/D"/>
</dbReference>
<evidence type="ECO:0000313" key="1">
    <source>
        <dbReference type="EMBL" id="GIN62824.1"/>
    </source>
</evidence>
<dbReference type="GO" id="GO:0005524">
    <property type="term" value="F:ATP binding"/>
    <property type="evidence" value="ECO:0007669"/>
    <property type="project" value="InterPro"/>
</dbReference>
<dbReference type="RefSeq" id="WP_095314797.1">
    <property type="nucleotide sequence ID" value="NZ_BORC01000004.1"/>
</dbReference>
<dbReference type="SUPFAM" id="SSF56059">
    <property type="entry name" value="Glutathione synthetase ATP-binding domain-like"/>
    <property type="match status" value="1"/>
</dbReference>
<dbReference type="Gene3D" id="3.30.1490.20">
    <property type="entry name" value="ATP-grasp fold, A domain"/>
    <property type="match status" value="1"/>
</dbReference>
<accession>A0A920BUC1</accession>
<dbReference type="Pfam" id="PF14398">
    <property type="entry name" value="ATPgrasp_YheCD"/>
    <property type="match status" value="1"/>
</dbReference>